<evidence type="ECO:0000313" key="8">
    <source>
        <dbReference type="EMBL" id="KKI50275.1"/>
    </source>
</evidence>
<dbReference type="SUPFAM" id="SSF109604">
    <property type="entry name" value="HD-domain/PDEase-like"/>
    <property type="match status" value="1"/>
</dbReference>
<proteinExistence type="predicted"/>
<evidence type="ECO:0000256" key="4">
    <source>
        <dbReference type="ARBA" id="ARBA00022801"/>
    </source>
</evidence>
<dbReference type="InterPro" id="IPR003607">
    <property type="entry name" value="HD/PDEase_dom"/>
</dbReference>
<keyword evidence="5" id="KW-0408">Iron</keyword>
<comment type="caution">
    <text evidence="8">The sequence shown here is derived from an EMBL/GenBank/DDBJ whole genome shotgun (WGS) entry which is preliminary data.</text>
</comment>
<organism evidence="8 9">
    <name type="scientific">Christensenella hongkongensis</name>
    <dbReference type="NCBI Taxonomy" id="270498"/>
    <lineage>
        <taxon>Bacteria</taxon>
        <taxon>Bacillati</taxon>
        <taxon>Bacillota</taxon>
        <taxon>Clostridia</taxon>
        <taxon>Christensenellales</taxon>
        <taxon>Christensenellaceae</taxon>
        <taxon>Christensenella</taxon>
    </lineage>
</organism>
<evidence type="ECO:0000259" key="7">
    <source>
        <dbReference type="SMART" id="SM00471"/>
    </source>
</evidence>
<dbReference type="EMBL" id="LAYJ01000112">
    <property type="protein sequence ID" value="KKI50275.1"/>
    <property type="molecule type" value="Genomic_DNA"/>
</dbReference>
<evidence type="ECO:0000313" key="9">
    <source>
        <dbReference type="Proteomes" id="UP000034076"/>
    </source>
</evidence>
<keyword evidence="2" id="KW-0479">Metal-binding</keyword>
<dbReference type="CDD" id="cd00077">
    <property type="entry name" value="HDc"/>
    <property type="match status" value="1"/>
</dbReference>
<dbReference type="Pfam" id="PF01966">
    <property type="entry name" value="HD"/>
    <property type="match status" value="1"/>
</dbReference>
<name>A0A0M2NJ31_9FIRM</name>
<dbReference type="OrthoDB" id="5295945at2"/>
<gene>
    <name evidence="8" type="ORF">CHK_2338</name>
</gene>
<evidence type="ECO:0000256" key="3">
    <source>
        <dbReference type="ARBA" id="ARBA00022741"/>
    </source>
</evidence>
<sequence length="190" mass="21341">MQMDYIGNRDGIVALLKENVRGEKFEHSLGVEETAIALAQRYGADINKAGMAGLLHDFTKQKDNVALAQKYGIPYLTDKTLHGHTAAAVLKDKGYVTDEDVLDAIRWHTTGRKSMTMLEKIVYMADYIEPNRDFPGVGEARRLAFENIDKAVLYGLKMSIIDIVEKKSLIDTDSVGAYNYYRKLFSGEEI</sequence>
<dbReference type="GO" id="GO:0046872">
    <property type="term" value="F:metal ion binding"/>
    <property type="evidence" value="ECO:0007669"/>
    <property type="project" value="UniProtKB-KW"/>
</dbReference>
<dbReference type="AlphaFoldDB" id="A0A0M2NJ31"/>
<reference evidence="8 9" key="1">
    <citation type="submission" date="2015-04" db="EMBL/GenBank/DDBJ databases">
        <title>Draft genome sequence of bacteremic isolate Catabacter hongkongensis type strain HKU16T.</title>
        <authorList>
            <person name="Lau S.K."/>
            <person name="Teng J.L."/>
            <person name="Huang Y."/>
            <person name="Curreem S.O."/>
            <person name="Tsui S.K."/>
            <person name="Woo P.C."/>
        </authorList>
    </citation>
    <scope>NUCLEOTIDE SEQUENCE [LARGE SCALE GENOMIC DNA]</scope>
    <source>
        <strain evidence="8 9">HKU16</strain>
    </source>
</reference>
<protein>
    <recommendedName>
        <fullName evidence="1">bis(5'-nucleosyl)-tetraphosphatase (symmetrical)</fullName>
        <ecNumber evidence="1">3.6.1.41</ecNumber>
    </recommendedName>
</protein>
<dbReference type="InterPro" id="IPR051094">
    <property type="entry name" value="Diverse_Catalytic_Enzymes"/>
</dbReference>
<dbReference type="InterPro" id="IPR005249">
    <property type="entry name" value="YqeK"/>
</dbReference>
<evidence type="ECO:0000256" key="5">
    <source>
        <dbReference type="ARBA" id="ARBA00023004"/>
    </source>
</evidence>
<feature type="domain" description="HD/PDEase" evidence="7">
    <location>
        <begin position="20"/>
        <end position="140"/>
    </location>
</feature>
<dbReference type="PANTHER" id="PTHR35795:SF1">
    <property type="entry name" value="BIS(5'-NUCLEOSYL)-TETRAPHOSPHATASE, SYMMETRICAL"/>
    <property type="match status" value="1"/>
</dbReference>
<evidence type="ECO:0000256" key="6">
    <source>
        <dbReference type="ARBA" id="ARBA00049417"/>
    </source>
</evidence>
<comment type="catalytic activity">
    <reaction evidence="6">
        <text>P(1),P(4)-bis(5'-adenosyl) tetraphosphate + H2O = 2 ADP + 2 H(+)</text>
        <dbReference type="Rhea" id="RHEA:24252"/>
        <dbReference type="ChEBI" id="CHEBI:15377"/>
        <dbReference type="ChEBI" id="CHEBI:15378"/>
        <dbReference type="ChEBI" id="CHEBI:58141"/>
        <dbReference type="ChEBI" id="CHEBI:456216"/>
        <dbReference type="EC" id="3.6.1.41"/>
    </reaction>
</comment>
<dbReference type="Proteomes" id="UP000034076">
    <property type="component" value="Unassembled WGS sequence"/>
</dbReference>
<dbReference type="GO" id="GO:0000166">
    <property type="term" value="F:nucleotide binding"/>
    <property type="evidence" value="ECO:0007669"/>
    <property type="project" value="UniProtKB-KW"/>
</dbReference>
<dbReference type="NCBIfam" id="TIGR00277">
    <property type="entry name" value="HDIG"/>
    <property type="match status" value="1"/>
</dbReference>
<dbReference type="EC" id="3.6.1.41" evidence="1"/>
<dbReference type="GO" id="GO:0008803">
    <property type="term" value="F:bis(5'-nucleosyl)-tetraphosphatase (symmetrical) activity"/>
    <property type="evidence" value="ECO:0007669"/>
    <property type="project" value="UniProtKB-EC"/>
</dbReference>
<keyword evidence="4 8" id="KW-0378">Hydrolase</keyword>
<dbReference type="InterPro" id="IPR006675">
    <property type="entry name" value="HDIG_dom"/>
</dbReference>
<dbReference type="PATRIC" id="fig|270498.16.peg.2091"/>
<dbReference type="STRING" id="270498.CHK_2338"/>
<dbReference type="SMART" id="SM00471">
    <property type="entry name" value="HDc"/>
    <property type="match status" value="1"/>
</dbReference>
<dbReference type="InterPro" id="IPR006674">
    <property type="entry name" value="HD_domain"/>
</dbReference>
<accession>A0A0M2NJ31</accession>
<keyword evidence="3" id="KW-0547">Nucleotide-binding</keyword>
<dbReference type="PANTHER" id="PTHR35795">
    <property type="entry name" value="SLR1885 PROTEIN"/>
    <property type="match status" value="1"/>
</dbReference>
<evidence type="ECO:0000256" key="2">
    <source>
        <dbReference type="ARBA" id="ARBA00022723"/>
    </source>
</evidence>
<evidence type="ECO:0000256" key="1">
    <source>
        <dbReference type="ARBA" id="ARBA00012506"/>
    </source>
</evidence>
<keyword evidence="9" id="KW-1185">Reference proteome</keyword>
<dbReference type="Gene3D" id="1.10.3210.10">
    <property type="entry name" value="Hypothetical protein af1432"/>
    <property type="match status" value="1"/>
</dbReference>
<dbReference type="NCBIfam" id="TIGR00488">
    <property type="entry name" value="bis(5'-nucleosyl)-tetraphosphatase (symmetrical) YqeK"/>
    <property type="match status" value="1"/>
</dbReference>